<protein>
    <submittedName>
        <fullName evidence="2">Ribonuclease H-like superfamily</fullName>
    </submittedName>
</protein>
<organism evidence="2 3">
    <name type="scientific">Arabidopsis suecica</name>
    <name type="common">Swedish thale-cress</name>
    <name type="synonym">Cardaminopsis suecica</name>
    <dbReference type="NCBI Taxonomy" id="45249"/>
    <lineage>
        <taxon>Eukaryota</taxon>
        <taxon>Viridiplantae</taxon>
        <taxon>Streptophyta</taxon>
        <taxon>Embryophyta</taxon>
        <taxon>Tracheophyta</taxon>
        <taxon>Spermatophyta</taxon>
        <taxon>Magnoliopsida</taxon>
        <taxon>eudicotyledons</taxon>
        <taxon>Gunneridae</taxon>
        <taxon>Pentapetalae</taxon>
        <taxon>rosids</taxon>
        <taxon>malvids</taxon>
        <taxon>Brassicales</taxon>
        <taxon>Brassicaceae</taxon>
        <taxon>Camelineae</taxon>
        <taxon>Arabidopsis</taxon>
    </lineage>
</organism>
<keyword evidence="3" id="KW-1185">Reference proteome</keyword>
<dbReference type="AlphaFoldDB" id="A0A8T1XHF3"/>
<dbReference type="PROSITE" id="PS50994">
    <property type="entry name" value="INTEGRASE"/>
    <property type="match status" value="1"/>
</dbReference>
<sequence>MRPPPDCRPSVGASAPKGTCRWLSPFGGSVVRTALNYNYHRAAGRILCRRLKYATGYLLKLTPPSYKKASPAPIRTMKVRGNENWSEKSSISTREASPAPIRTMKVRANENWSEKSSISTRKASPAPIRTMKVRGNENWYEKSSISTSNRQPAPIRTMKVRGIENWYEKSSISTSNRQPVRGMVEKKKRSVRWIVDQYASGRPAGRGNTILGRPRVPPYSVPDVGSDRGILSGGMTDRLSDPVLGQKLLSGRGEWACHAWDDTDSSRPWGGGILGKRMAVGGGIFGMRPKYRDVPMGIDSTRLGWMVVLRWKAWIRLGCPELSKFTFCGCSWQPSFDGKWISAGSDTRLPVSCVSFALRLRYSQPRLDGPEYFGGVGERLMFLGQLNVRRMSGDRIASVCRLRARAPNYLPPILLSYFTGDVTLDDRIRGLSRLALNENPKNPNPKNRRYCSSATLFIAATVHRGYYSSPLLFIAVTIHRRYCSSQLLFIAATVHRGYYSSPLLFIAATIHRRYCSSRLLFIAATVHRRYCSSPLLFIAATVHRRYCSSSILFIAATVHHGTVHRRHCSSRYCLRFVAAAPQRIRKNPKNLTTSKVIDHTAVTVVDGKDVVVATVTHPAVGTTITVDVDPIPAVVEGEDDVVFPNHNTRPNDTIAGIASLIEGHGQAHILLSKGTHLEISDALYSPSSKSLLSFKDIRLNGFHIETNGEGNKEFLNIIEITQGHKKVLETIPALSTGPYYAKIDMIEANMAMNKEFIEKFTLWHDRLGHPGQNMMRKLMTNSKGHTLREKRVIPKNLTCEACSQGKLIIRPSPAKVNKETLNFLERIQGDICGPIHPPCGTFRYFMVLIDASTRWSHVCLLSTRNQAFARLLAQIIRLRAHFPDFPLKTIRLDNAGEFTSQAFNDYCMSMGVSVEHPVAHVHTQNGLAESFIKRIQLIARPLLMRSKLPVAAWGHAVLHSSELIRIRPSSEHRYSPSQLLMGHEPDISHLKIFGCAVYIPIAPPHRTKMGPQRRMGIYVGFDSPTIIKYLEPTTGDLFKARYADCHFNESEFPTLGGETNKLGAIGTEVIKETIPDMEIRPAGFKAHPLSSPMVVRSLRLDSDPFGPKKDEEEVLGPEVPYLSAIGALMNYVWLDPFQGYVGSLLQDAATTTSKTIIFGDNTACIAQLKDGYIKGDRTKHILPKFFFTHDLQRDGEVRVVQVRSSDNSADLFTKALPTSTLRKLTHQIGMRRLKDLQG</sequence>
<dbReference type="Pfam" id="PF13976">
    <property type="entry name" value="gag_pre-integrs"/>
    <property type="match status" value="1"/>
</dbReference>
<dbReference type="InterPro" id="IPR039537">
    <property type="entry name" value="Retrotran_Ty1/copia-like"/>
</dbReference>
<reference evidence="2 3" key="1">
    <citation type="submission" date="2020-12" db="EMBL/GenBank/DDBJ databases">
        <title>Concerted genomic and epigenomic changes stabilize Arabidopsis allopolyploids.</title>
        <authorList>
            <person name="Chen Z."/>
        </authorList>
    </citation>
    <scope>NUCLEOTIDE SEQUENCE [LARGE SCALE GENOMIC DNA]</scope>
    <source>
        <strain evidence="2">As9502</strain>
        <tissue evidence="2">Leaf</tissue>
    </source>
</reference>
<dbReference type="GO" id="GO:0015074">
    <property type="term" value="P:DNA integration"/>
    <property type="evidence" value="ECO:0007669"/>
    <property type="project" value="InterPro"/>
</dbReference>
<evidence type="ECO:0000313" key="3">
    <source>
        <dbReference type="Proteomes" id="UP000694251"/>
    </source>
</evidence>
<dbReference type="Pfam" id="PF00665">
    <property type="entry name" value="rve"/>
    <property type="match status" value="1"/>
</dbReference>
<dbReference type="Proteomes" id="UP000694251">
    <property type="component" value="Unassembled WGS sequence"/>
</dbReference>
<dbReference type="EMBL" id="JAEFBJ010000164">
    <property type="protein sequence ID" value="KAG7528663.1"/>
    <property type="molecule type" value="Genomic_DNA"/>
</dbReference>
<gene>
    <name evidence="2" type="ORF">ISN44_Un164g000070</name>
</gene>
<accession>A0A8T1XHF3</accession>
<dbReference type="OrthoDB" id="1024839at2759"/>
<dbReference type="InterPro" id="IPR001584">
    <property type="entry name" value="Integrase_cat-core"/>
</dbReference>
<evidence type="ECO:0000313" key="2">
    <source>
        <dbReference type="EMBL" id="KAG7528663.1"/>
    </source>
</evidence>
<dbReference type="PANTHER" id="PTHR42648:SF25">
    <property type="entry name" value="RNA-DIRECTED DNA POLYMERASE"/>
    <property type="match status" value="1"/>
</dbReference>
<comment type="caution">
    <text evidence="2">The sequence shown here is derived from an EMBL/GenBank/DDBJ whole genome shotgun (WGS) entry which is preliminary data.</text>
</comment>
<dbReference type="CDD" id="cd09272">
    <property type="entry name" value="RNase_HI_RT_Ty1"/>
    <property type="match status" value="1"/>
</dbReference>
<evidence type="ECO:0000259" key="1">
    <source>
        <dbReference type="PROSITE" id="PS50994"/>
    </source>
</evidence>
<proteinExistence type="predicted"/>
<feature type="domain" description="Integrase catalytic" evidence="1">
    <location>
        <begin position="809"/>
        <end position="984"/>
    </location>
</feature>
<name>A0A8T1XHF3_ARASU</name>
<dbReference type="PANTHER" id="PTHR42648">
    <property type="entry name" value="TRANSPOSASE, PUTATIVE-RELATED"/>
    <property type="match status" value="1"/>
</dbReference>
<dbReference type="InterPro" id="IPR025724">
    <property type="entry name" value="GAG-pre-integrase_dom"/>
</dbReference>